<protein>
    <submittedName>
        <fullName evidence="1">Uncharacterized protein</fullName>
    </submittedName>
</protein>
<evidence type="ECO:0000313" key="1">
    <source>
        <dbReference type="EMBL" id="UVI37039.1"/>
    </source>
</evidence>
<sequence>MRADETVHSEGSCVDDSPTYRVNFWESSGRESWNLEAFVLSGARDLQEVLNWIESNENGRRVELFVELDDEPFTSFGTPRKSDLVRLQGIDPNEDEAESAFAVVPE</sequence>
<organism evidence="1 2">
    <name type="scientific">Brevibacterium spongiae</name>
    <dbReference type="NCBI Taxonomy" id="2909672"/>
    <lineage>
        <taxon>Bacteria</taxon>
        <taxon>Bacillati</taxon>
        <taxon>Actinomycetota</taxon>
        <taxon>Actinomycetes</taxon>
        <taxon>Micrococcales</taxon>
        <taxon>Brevibacteriaceae</taxon>
        <taxon>Brevibacterium</taxon>
    </lineage>
</organism>
<dbReference type="EMBL" id="CP093443">
    <property type="protein sequence ID" value="UVI37039.1"/>
    <property type="molecule type" value="Genomic_DNA"/>
</dbReference>
<keyword evidence="2" id="KW-1185">Reference proteome</keyword>
<gene>
    <name evidence="1" type="ORF">L1F31_05130</name>
</gene>
<reference evidence="1" key="1">
    <citation type="submission" date="2022-03" db="EMBL/GenBank/DDBJ databases">
        <title>Brevibacterium spongiae sp. nov., isolated from marine sponge.</title>
        <authorList>
            <person name="Li Z."/>
            <person name="Zhang M."/>
        </authorList>
    </citation>
    <scope>NUCLEOTIDE SEQUENCE</scope>
    <source>
        <strain evidence="1">WHS-Z9</strain>
    </source>
</reference>
<name>A0ABY5SWG7_9MICO</name>
<dbReference type="RefSeq" id="WP_265419598.1">
    <property type="nucleotide sequence ID" value="NZ_CP093443.1"/>
</dbReference>
<evidence type="ECO:0000313" key="2">
    <source>
        <dbReference type="Proteomes" id="UP001064879"/>
    </source>
</evidence>
<dbReference type="Proteomes" id="UP001064879">
    <property type="component" value="Chromosome"/>
</dbReference>
<accession>A0ABY5SWG7</accession>
<proteinExistence type="predicted"/>